<dbReference type="EMBL" id="KK112642">
    <property type="protein sequence ID" value="KFM58178.1"/>
    <property type="molecule type" value="Genomic_DNA"/>
</dbReference>
<dbReference type="PANTHER" id="PTHR10145">
    <property type="entry name" value="TRANSCRIPTION ELONGATION FACTOR SPT6"/>
    <property type="match status" value="1"/>
</dbReference>
<dbReference type="STRING" id="407821.A0A087SZ89"/>
<dbReference type="GO" id="GO:0034728">
    <property type="term" value="P:nucleosome organization"/>
    <property type="evidence" value="ECO:0007669"/>
    <property type="project" value="TreeGrafter"/>
</dbReference>
<dbReference type="OrthoDB" id="995477at2759"/>
<evidence type="ECO:0000313" key="1">
    <source>
        <dbReference type="EMBL" id="KFM58178.1"/>
    </source>
</evidence>
<gene>
    <name evidence="1" type="ORF">X975_07949</name>
</gene>
<dbReference type="GO" id="GO:0042393">
    <property type="term" value="F:histone binding"/>
    <property type="evidence" value="ECO:0007669"/>
    <property type="project" value="TreeGrafter"/>
</dbReference>
<proteinExistence type="predicted"/>
<dbReference type="GO" id="GO:0003746">
    <property type="term" value="F:translation elongation factor activity"/>
    <property type="evidence" value="ECO:0007669"/>
    <property type="project" value="UniProtKB-KW"/>
</dbReference>
<keyword evidence="1" id="KW-0251">Elongation factor</keyword>
<dbReference type="InterPro" id="IPR023323">
    <property type="entry name" value="Tex-like_dom_sf"/>
</dbReference>
<keyword evidence="2" id="KW-1185">Reference proteome</keyword>
<dbReference type="GO" id="GO:0031491">
    <property type="term" value="F:nucleosome binding"/>
    <property type="evidence" value="ECO:0007669"/>
    <property type="project" value="TreeGrafter"/>
</dbReference>
<dbReference type="GO" id="GO:0140673">
    <property type="term" value="P:transcription elongation-coupled chromatin remodeling"/>
    <property type="evidence" value="ECO:0007669"/>
    <property type="project" value="InterPro"/>
</dbReference>
<accession>A0A087SZ89</accession>
<reference evidence="1 2" key="1">
    <citation type="submission" date="2013-11" db="EMBL/GenBank/DDBJ databases">
        <title>Genome sequencing of Stegodyphus mimosarum.</title>
        <authorList>
            <person name="Bechsgaard J."/>
        </authorList>
    </citation>
    <scope>NUCLEOTIDE SEQUENCE [LARGE SCALE GENOMIC DNA]</scope>
</reference>
<keyword evidence="1" id="KW-0648">Protein biosynthesis</keyword>
<feature type="non-terminal residue" evidence="1">
    <location>
        <position position="58"/>
    </location>
</feature>
<organism evidence="1 2">
    <name type="scientific">Stegodyphus mimosarum</name>
    <name type="common">African social velvet spider</name>
    <dbReference type="NCBI Taxonomy" id="407821"/>
    <lineage>
        <taxon>Eukaryota</taxon>
        <taxon>Metazoa</taxon>
        <taxon>Ecdysozoa</taxon>
        <taxon>Arthropoda</taxon>
        <taxon>Chelicerata</taxon>
        <taxon>Arachnida</taxon>
        <taxon>Araneae</taxon>
        <taxon>Araneomorphae</taxon>
        <taxon>Entelegynae</taxon>
        <taxon>Eresoidea</taxon>
        <taxon>Eresidae</taxon>
        <taxon>Stegodyphus</taxon>
    </lineage>
</organism>
<dbReference type="AlphaFoldDB" id="A0A087SZ89"/>
<dbReference type="PANTHER" id="PTHR10145:SF6">
    <property type="entry name" value="TRANSCRIPTION ELONGATION FACTOR SPT6"/>
    <property type="match status" value="1"/>
</dbReference>
<dbReference type="Proteomes" id="UP000054359">
    <property type="component" value="Unassembled WGS sequence"/>
</dbReference>
<name>A0A087SZ89_STEMI</name>
<protein>
    <submittedName>
        <fullName evidence="1">Transcription elongation factor SPT6</fullName>
    </submittedName>
</protein>
<dbReference type="Gene3D" id="1.10.3500.10">
    <property type="entry name" value="Tex N-terminal region-like"/>
    <property type="match status" value="1"/>
</dbReference>
<dbReference type="GO" id="GO:0008023">
    <property type="term" value="C:transcription elongation factor complex"/>
    <property type="evidence" value="ECO:0007669"/>
    <property type="project" value="TreeGrafter"/>
</dbReference>
<dbReference type="InterPro" id="IPR017072">
    <property type="entry name" value="TF_Spt6"/>
</dbReference>
<evidence type="ECO:0000313" key="2">
    <source>
        <dbReference type="Proteomes" id="UP000054359"/>
    </source>
</evidence>
<sequence length="58" mass="6768">MVANQISKEPAVHKCVRQTYFERAKISVRPTKKGIKEIDENHPCYSMKYLKNTLVCKN</sequence>
<dbReference type="SUPFAM" id="SSF158832">
    <property type="entry name" value="Tex N-terminal region-like"/>
    <property type="match status" value="1"/>
</dbReference>